<dbReference type="PANTHER" id="PTHR18937:SF12">
    <property type="entry name" value="STRUCTURAL MAINTENANCE OF CHROMOSOMES PROTEIN"/>
    <property type="match status" value="1"/>
</dbReference>
<keyword evidence="4 7" id="KW-0175">Coiled coil</keyword>
<proteinExistence type="predicted"/>
<feature type="coiled-coil region" evidence="7">
    <location>
        <begin position="976"/>
        <end position="1010"/>
    </location>
</feature>
<sequence length="1583" mass="187537">MAKTDKKQFDDSSRSDEDYKYEGSVDTEENNKINRLKINSEKVLDQDFNNFINNEFLDISVSPSLDLSHSHLMSIKHGKDSNNLNDLNLTDKKYESIKGNDQSENSEGYSTDASNNEVTKKKHLNSAYQKEMSKTGVEKSSNETSVIETGEENQSAIVAAPNSISYDKKYNNDYTNISKVNDLSLGNNYLSNSMASSMMTSKETELCFIKYLTVCNFKSYEGENIIGPFSKFTAIIGPNGSGKSNIMDCICFVLGIDNKYLRIKNLRKLIYHKENEKIENIAKRICYVKLIIESNSKETVELKRTLNYRGVTNFYINDRLVNKDEYTQFLRRNRIETKTKTCLIFQGDIEEIINKKPTELSKLFEYISGSNEYEQIYEDIKERLKEKQIACKNYLNEKKKIEQEIKIHKMQMNENIEHNKLKESYDNDIKNLYLFRLYHFLKKKDFFKEQLAIFKDQKMEFEQEVLSKNKDTANDLERKKIEKKKEFLKIDEQIKNKKIILNDLKIEINEIHEKRKFCQDNLNKIIANEKLKQAMQTHCTKFIDDLNERLEEQNKKLENEYKNKLKIFLKLFNKTDQIKKFVKEKNKKIYDNLIKEEQCVKGNKKFDFEKYNNDEEYITNLNIIRYIENLDEYKKNKEDYLYLCANSNININNYTNLCSNLKKDIKELQEECDNINRKKQKELIDLEAEKFAYDEISERIKKLTSLIEQDKNKIEENKIKLKEWNLNILGKEKQIENLEEEINVLNIHKKELLFVDKKKELIKNLKNIFGQDEIYDEISNLYEVTNPTYYTAINNIIHKYNNFLLVKNLETCTKCIQYLKNNKMHKMDFIPFENFIKIIEKNKKRHGINGNIEENEYLYEDNQNRYSGDKQYSDLSKIEKVINSFKKKNIVLANNCLVCDENYKLLFDYLIGEDTLIIENFDDAEQIKRKFPQINVNMVTLNGHIISKHNNLIIDICSKYSDHEKYNNNKLSISIYNKLLNQKDECRNAINDLNKNIIEANELINKHTNEYELNKKKYSSIIVKKNIFEKEIEAKNMLICTYENKIDKIQNGELKNKRNLLSTYDDELIQERSSLSSYQQKSFESLNTKLNVSNVYELVEHSNNELEKVDEHIMRIKNNIKKLNDDINELMDKKNEMNLFNKKENKQNEDVTQELETLQKEEETNNKKMEEIQVHIEELENIKKYIHKNINTINQELNELRDNINSSFEKHEYIENKIQNSKKKMQIYRQFIRDLLNECDINNINIFETNVMLKNKESDYDGQSEGHSNKQKKRADKRKRHNKSRRKSKLLEDAEYSDDHNKSDSESERMSSSDDTDESDDASNFDNISFDLIPEELKRLENENDINNESERLENEIEKKKRFLKIRNVNNNAEKEYDKLLTKLKIVDTNLNEGRKECNLFERNFRILQKKRSYKFLHCFNYIKNIIDNVYNNLTYNTKHHVGGQAFLDLCNYNEFNKDDEPFYCGIKYNNMPPMKRYFEISELSGGEKSISALALIFSIQKYINNSFIILDEVDANMDPIKINSLTRYLNSINSQVIVISLKDKFFSKSQTLVGVYKNKNKKCSKTITLDISKYRQDAPSTN</sequence>
<evidence type="ECO:0000256" key="3">
    <source>
        <dbReference type="ARBA" id="ARBA00022776"/>
    </source>
</evidence>
<feature type="compositionally biased region" description="Basic residues" evidence="8">
    <location>
        <begin position="1269"/>
        <end position="1288"/>
    </location>
</feature>
<feature type="region of interest" description="Disordered" evidence="8">
    <location>
        <begin position="1258"/>
        <end position="1326"/>
    </location>
</feature>
<feature type="coiled-coil region" evidence="7">
    <location>
        <begin position="370"/>
        <end position="411"/>
    </location>
</feature>
<feature type="compositionally biased region" description="Polar residues" evidence="8">
    <location>
        <begin position="99"/>
        <end position="117"/>
    </location>
</feature>
<evidence type="ECO:0000256" key="5">
    <source>
        <dbReference type="ARBA" id="ARBA00023242"/>
    </source>
</evidence>
<dbReference type="InterPro" id="IPR027417">
    <property type="entry name" value="P-loop_NTPase"/>
</dbReference>
<dbReference type="EMBL" id="LT608189">
    <property type="protein sequence ID" value="SCM21276.1"/>
    <property type="molecule type" value="Genomic_DNA"/>
</dbReference>
<name>A0A1C6YD72_PLACE</name>
<dbReference type="InterPro" id="IPR003395">
    <property type="entry name" value="RecF/RecN/SMC_N"/>
</dbReference>
<keyword evidence="5" id="KW-0539">Nucleus</keyword>
<feature type="domain" description="RecF/RecN/SMC N-terminal" evidence="9">
    <location>
        <begin position="208"/>
        <end position="1562"/>
    </location>
</feature>
<evidence type="ECO:0000259" key="10">
    <source>
        <dbReference type="Pfam" id="PF06470"/>
    </source>
</evidence>
<feature type="coiled-coil region" evidence="7">
    <location>
        <begin position="1340"/>
        <end position="1390"/>
    </location>
</feature>
<dbReference type="Proteomes" id="UP000507536">
    <property type="component" value="Chromosome 9"/>
</dbReference>
<comment type="subcellular location">
    <subcellularLocation>
        <location evidence="1">Nucleus</location>
    </subcellularLocation>
</comment>
<keyword evidence="3" id="KW-0498">Mitosis</keyword>
<dbReference type="Pfam" id="PF02463">
    <property type="entry name" value="SMC_N"/>
    <property type="match status" value="1"/>
</dbReference>
<gene>
    <name evidence="11" type="primary">SMC1</name>
    <name evidence="11" type="ORF">PCHDS_000211800</name>
</gene>
<keyword evidence="6" id="KW-0131">Cell cycle</keyword>
<evidence type="ECO:0000256" key="6">
    <source>
        <dbReference type="ARBA" id="ARBA00023306"/>
    </source>
</evidence>
<dbReference type="GO" id="GO:0007062">
    <property type="term" value="P:sister chromatid cohesion"/>
    <property type="evidence" value="ECO:0007669"/>
    <property type="project" value="TreeGrafter"/>
</dbReference>
<dbReference type="Pfam" id="PF06470">
    <property type="entry name" value="SMC_hinge"/>
    <property type="match status" value="1"/>
</dbReference>
<evidence type="ECO:0000256" key="1">
    <source>
        <dbReference type="ARBA" id="ARBA00004123"/>
    </source>
</evidence>
<feature type="compositionally biased region" description="Acidic residues" evidence="8">
    <location>
        <begin position="1314"/>
        <end position="1323"/>
    </location>
</feature>
<dbReference type="InterPro" id="IPR036277">
    <property type="entry name" value="SMC_hinge_sf"/>
</dbReference>
<evidence type="ECO:0000256" key="8">
    <source>
        <dbReference type="SAM" id="MobiDB-lite"/>
    </source>
</evidence>
<protein>
    <submittedName>
        <fullName evidence="11">Structural maintenance of chromosomes protein 1, putative</fullName>
    </submittedName>
</protein>
<dbReference type="GO" id="GO:0008278">
    <property type="term" value="C:cohesin complex"/>
    <property type="evidence" value="ECO:0007669"/>
    <property type="project" value="TreeGrafter"/>
</dbReference>
<evidence type="ECO:0000256" key="2">
    <source>
        <dbReference type="ARBA" id="ARBA00022618"/>
    </source>
</evidence>
<feature type="region of interest" description="Disordered" evidence="8">
    <location>
        <begin position="95"/>
        <end position="121"/>
    </location>
</feature>
<dbReference type="GO" id="GO:0003677">
    <property type="term" value="F:DNA binding"/>
    <property type="evidence" value="ECO:0007669"/>
    <property type="project" value="TreeGrafter"/>
</dbReference>
<feature type="coiled-coil region" evidence="7">
    <location>
        <begin position="651"/>
        <end position="748"/>
    </location>
</feature>
<dbReference type="SUPFAM" id="SSF75553">
    <property type="entry name" value="Smc hinge domain"/>
    <property type="match status" value="1"/>
</dbReference>
<dbReference type="InterPro" id="IPR010935">
    <property type="entry name" value="SMC_hinge"/>
</dbReference>
<dbReference type="SUPFAM" id="SSF52540">
    <property type="entry name" value="P-loop containing nucleoside triphosphate hydrolases"/>
    <property type="match status" value="1"/>
</dbReference>
<feature type="compositionally biased region" description="Basic and acidic residues" evidence="8">
    <location>
        <begin position="1"/>
        <end position="23"/>
    </location>
</feature>
<evidence type="ECO:0000256" key="7">
    <source>
        <dbReference type="SAM" id="Coils"/>
    </source>
</evidence>
<evidence type="ECO:0000256" key="4">
    <source>
        <dbReference type="ARBA" id="ARBA00023054"/>
    </source>
</evidence>
<dbReference type="GO" id="GO:0005524">
    <property type="term" value="F:ATP binding"/>
    <property type="evidence" value="ECO:0007669"/>
    <property type="project" value="InterPro"/>
</dbReference>
<keyword evidence="2" id="KW-0132">Cell division</keyword>
<dbReference type="PANTHER" id="PTHR18937">
    <property type="entry name" value="STRUCTURAL MAINTENANCE OF CHROMOSOMES SMC FAMILY MEMBER"/>
    <property type="match status" value="1"/>
</dbReference>
<feature type="coiled-coil region" evidence="7">
    <location>
        <begin position="1099"/>
        <end position="1210"/>
    </location>
</feature>
<feature type="compositionally biased region" description="Basic and acidic residues" evidence="8">
    <location>
        <begin position="1289"/>
        <end position="1312"/>
    </location>
</feature>
<feature type="domain" description="SMC hinge" evidence="10">
    <location>
        <begin position="773"/>
        <end position="927"/>
    </location>
</feature>
<evidence type="ECO:0000313" key="12">
    <source>
        <dbReference type="Proteomes" id="UP000507536"/>
    </source>
</evidence>
<reference evidence="11 12" key="1">
    <citation type="submission" date="2016-08" db="EMBL/GenBank/DDBJ databases">
        <authorList>
            <consortium name="Pathogen Informatics"/>
        </authorList>
    </citation>
    <scope>NUCLEOTIDE SEQUENCE [LARGE SCALE GENOMIC DNA]</scope>
    <source>
        <strain evidence="11 12">DS</strain>
    </source>
</reference>
<organism evidence="11 12">
    <name type="scientific">Plasmodium chabaudi adami</name>
    <dbReference type="NCBI Taxonomy" id="5826"/>
    <lineage>
        <taxon>Eukaryota</taxon>
        <taxon>Sar</taxon>
        <taxon>Alveolata</taxon>
        <taxon>Apicomplexa</taxon>
        <taxon>Aconoidasida</taxon>
        <taxon>Haemosporida</taxon>
        <taxon>Plasmodiidae</taxon>
        <taxon>Plasmodium</taxon>
        <taxon>Plasmodium (Vinckeia)</taxon>
    </lineage>
</organism>
<evidence type="ECO:0000259" key="9">
    <source>
        <dbReference type="Pfam" id="PF02463"/>
    </source>
</evidence>
<feature type="coiled-coil region" evidence="7">
    <location>
        <begin position="444"/>
        <end position="567"/>
    </location>
</feature>
<dbReference type="Gene3D" id="3.30.70.1620">
    <property type="match status" value="1"/>
</dbReference>
<dbReference type="Gene3D" id="3.40.50.300">
    <property type="entry name" value="P-loop containing nucleotide triphosphate hydrolases"/>
    <property type="match status" value="2"/>
</dbReference>
<evidence type="ECO:0000313" key="11">
    <source>
        <dbReference type="EMBL" id="SCM21276.1"/>
    </source>
</evidence>
<feature type="region of interest" description="Disordered" evidence="8">
    <location>
        <begin position="1"/>
        <end position="27"/>
    </location>
</feature>
<dbReference type="Gene3D" id="1.20.1060.20">
    <property type="match status" value="1"/>
</dbReference>
<dbReference type="GO" id="GO:0051301">
    <property type="term" value="P:cell division"/>
    <property type="evidence" value="ECO:0007669"/>
    <property type="project" value="UniProtKB-KW"/>
</dbReference>
<dbReference type="GO" id="GO:0005634">
    <property type="term" value="C:nucleus"/>
    <property type="evidence" value="ECO:0007669"/>
    <property type="project" value="UniProtKB-SubCell"/>
</dbReference>
<accession>A0A1C6YD72</accession>